<comment type="subcellular location">
    <subcellularLocation>
        <location evidence="1">Cell membrane</location>
        <topology evidence="1">Multi-pass membrane protein</topology>
    </subcellularLocation>
</comment>
<dbReference type="RefSeq" id="WP_107748476.1">
    <property type="nucleotide sequence ID" value="NZ_CP015453.1"/>
</dbReference>
<feature type="transmembrane region" description="Helical" evidence="7">
    <location>
        <begin position="38"/>
        <end position="57"/>
    </location>
</feature>
<dbReference type="Proteomes" id="UP000244903">
    <property type="component" value="Chromosome"/>
</dbReference>
<comment type="similarity">
    <text evidence="2">Belongs to the UPF0702 family.</text>
</comment>
<feature type="transmembrane region" description="Helical" evidence="7">
    <location>
        <begin position="12"/>
        <end position="31"/>
    </location>
</feature>
<dbReference type="GO" id="GO:0005886">
    <property type="term" value="C:plasma membrane"/>
    <property type="evidence" value="ECO:0007669"/>
    <property type="project" value="UniProtKB-SubCell"/>
</dbReference>
<evidence type="ECO:0000256" key="3">
    <source>
        <dbReference type="ARBA" id="ARBA00022475"/>
    </source>
</evidence>
<dbReference type="EMBL" id="CP015453">
    <property type="protein sequence ID" value="AWH94982.1"/>
    <property type="molecule type" value="Genomic_DNA"/>
</dbReference>
<feature type="domain" description="YetF C-terminal" evidence="8">
    <location>
        <begin position="92"/>
        <end position="156"/>
    </location>
</feature>
<keyword evidence="3" id="KW-1003">Cell membrane</keyword>
<dbReference type="InterPro" id="IPR023090">
    <property type="entry name" value="UPF0702_alpha/beta_dom_sf"/>
</dbReference>
<feature type="transmembrane region" description="Helical" evidence="7">
    <location>
        <begin position="63"/>
        <end position="84"/>
    </location>
</feature>
<dbReference type="PANTHER" id="PTHR34582">
    <property type="entry name" value="UPF0702 TRANSMEMBRANE PROTEIN YCAP"/>
    <property type="match status" value="1"/>
</dbReference>
<dbReference type="Gene3D" id="3.30.240.20">
    <property type="entry name" value="bsu07140 like domains"/>
    <property type="match status" value="1"/>
</dbReference>
<sequence length="172" mass="18098">MWFSSLDPIVRVLLIGPVAYVAMVAAIRFSGKRVLSKLNAFDMVVTVALGSLLATILTSSDLALVTGLVGIALLLALQVVVSLFTSRLVKGRTVVRARPVLLVDRGAMLEDAIASSRLTRDEIFQAMRSSGFGGLDQVAAVCLESDGTLSVIGTSSAGDEEALAPLRGWADH</sequence>
<dbReference type="Pfam" id="PF04239">
    <property type="entry name" value="DUF421"/>
    <property type="match status" value="1"/>
</dbReference>
<evidence type="ECO:0000259" key="8">
    <source>
        <dbReference type="Pfam" id="PF04239"/>
    </source>
</evidence>
<dbReference type="InterPro" id="IPR007353">
    <property type="entry name" value="DUF421"/>
</dbReference>
<proteinExistence type="inferred from homology"/>
<reference evidence="9 10" key="1">
    <citation type="submission" date="2016-04" db="EMBL/GenBank/DDBJ databases">
        <title>Complete genome sequence of the haloalkaliphilic hydrocarbon-degrading bacterium Dietzia psychralcaliphila ILA-1T, isolated from a drain of a fish product-processing plant.</title>
        <authorList>
            <person name="Zhao J."/>
            <person name="Hu B."/>
            <person name="Geng S."/>
            <person name="Nie Y."/>
            <person name="Tang Y."/>
        </authorList>
    </citation>
    <scope>NUCLEOTIDE SEQUENCE [LARGE SCALE GENOMIC DNA]</scope>
    <source>
        <strain evidence="9 10">ILA-1</strain>
    </source>
</reference>
<evidence type="ECO:0000256" key="5">
    <source>
        <dbReference type="ARBA" id="ARBA00022989"/>
    </source>
</evidence>
<evidence type="ECO:0000256" key="2">
    <source>
        <dbReference type="ARBA" id="ARBA00006448"/>
    </source>
</evidence>
<dbReference type="PANTHER" id="PTHR34582:SF6">
    <property type="entry name" value="UPF0702 TRANSMEMBRANE PROTEIN YCAP"/>
    <property type="match status" value="1"/>
</dbReference>
<evidence type="ECO:0000256" key="6">
    <source>
        <dbReference type="ARBA" id="ARBA00023136"/>
    </source>
</evidence>
<evidence type="ECO:0000313" key="9">
    <source>
        <dbReference type="EMBL" id="AWH94982.1"/>
    </source>
</evidence>
<gene>
    <name evidence="9" type="ORF">A6048_05210</name>
</gene>
<keyword evidence="10" id="KW-1185">Reference proteome</keyword>
<keyword evidence="5 7" id="KW-1133">Transmembrane helix</keyword>
<name>A0AAD0JR47_9ACTN</name>
<organism evidence="9 10">
    <name type="scientific">Dietzia psychralcaliphila</name>
    <dbReference type="NCBI Taxonomy" id="139021"/>
    <lineage>
        <taxon>Bacteria</taxon>
        <taxon>Bacillati</taxon>
        <taxon>Actinomycetota</taxon>
        <taxon>Actinomycetes</taxon>
        <taxon>Mycobacteriales</taxon>
        <taxon>Dietziaceae</taxon>
        <taxon>Dietzia</taxon>
    </lineage>
</organism>
<accession>A0AAD0JR47</accession>
<evidence type="ECO:0000256" key="7">
    <source>
        <dbReference type="SAM" id="Phobius"/>
    </source>
</evidence>
<dbReference type="AlphaFoldDB" id="A0AAD0JR47"/>
<keyword evidence="6 7" id="KW-0472">Membrane</keyword>
<keyword evidence="4 7" id="KW-0812">Transmembrane</keyword>
<protein>
    <recommendedName>
        <fullName evidence="8">YetF C-terminal domain-containing protein</fullName>
    </recommendedName>
</protein>
<dbReference type="KEGG" id="dpc:A6048_05210"/>
<evidence type="ECO:0000313" key="10">
    <source>
        <dbReference type="Proteomes" id="UP000244903"/>
    </source>
</evidence>
<evidence type="ECO:0000256" key="1">
    <source>
        <dbReference type="ARBA" id="ARBA00004651"/>
    </source>
</evidence>
<evidence type="ECO:0000256" key="4">
    <source>
        <dbReference type="ARBA" id="ARBA00022692"/>
    </source>
</evidence>